<evidence type="ECO:0000313" key="5">
    <source>
        <dbReference type="EMBL" id="VFQ45621.1"/>
    </source>
</evidence>
<proteinExistence type="inferred from homology"/>
<keyword evidence="3 5" id="KW-0378">Hydrolase</keyword>
<dbReference type="PIRSF" id="PIRSF005902">
    <property type="entry name" value="DNase_TatD"/>
    <property type="match status" value="1"/>
</dbReference>
<sequence length="257" mass="27857">MNMKLFDTHAHLQDPRVAGDMDAMMARARSVGVARVLSCGTREEDWGALAGLAGRHPEILPAFGVHPWFIETLSPDWVNALGQRMTNDAAAVGEIGLDFAVDGLDRGKQEAVFLSQLRLAKALRRPVSMHCRKAWGRLVELLKQEGGLPHGGAIHAFSGSVEMVRECLRLGAFFSFSGSITRPANHKAKKAAAAVPDHRLLIETDSPDMLPAEVPGPLNEPAHVIHVVNTLAAVRETTPDEIAQTTWENAVRLFGGN</sequence>
<feature type="binding site" evidence="4">
    <location>
        <position position="94"/>
    </location>
    <ligand>
        <name>a divalent metal cation</name>
        <dbReference type="ChEBI" id="CHEBI:60240"/>
        <label>1</label>
    </ligand>
</feature>
<dbReference type="InterPro" id="IPR018228">
    <property type="entry name" value="DNase_TatD-rel_CS"/>
</dbReference>
<dbReference type="PANTHER" id="PTHR47176">
    <property type="entry name" value="OSJNBA0020J04.13 PROTEIN"/>
    <property type="match status" value="1"/>
</dbReference>
<feature type="binding site" evidence="4">
    <location>
        <position position="205"/>
    </location>
    <ligand>
        <name>a divalent metal cation</name>
        <dbReference type="ChEBI" id="CHEBI:60240"/>
        <label>1</label>
    </ligand>
</feature>
<dbReference type="RefSeq" id="WP_180142430.1">
    <property type="nucleotide sequence ID" value="NZ_CAADHO010000006.1"/>
</dbReference>
<comment type="similarity">
    <text evidence="1">Belongs to the metallo-dependent hydrolases superfamily. TatD-type hydrolase family.</text>
</comment>
<name>A0A4U8YPB6_9BACT</name>
<evidence type="ECO:0000256" key="3">
    <source>
        <dbReference type="ARBA" id="ARBA00022801"/>
    </source>
</evidence>
<protein>
    <submittedName>
        <fullName evidence="5">Metal-dependent hydrolase</fullName>
    </submittedName>
</protein>
<reference evidence="5 6" key="1">
    <citation type="submission" date="2019-03" db="EMBL/GenBank/DDBJ databases">
        <authorList>
            <person name="Nijsse B."/>
        </authorList>
    </citation>
    <scope>NUCLEOTIDE SEQUENCE [LARGE SCALE GENOMIC DNA]</scope>
    <source>
        <strain evidence="5">Desulfoluna butyratoxydans MSL71</strain>
    </source>
</reference>
<dbReference type="InterPro" id="IPR032466">
    <property type="entry name" value="Metal_Hydrolase"/>
</dbReference>
<dbReference type="InterPro" id="IPR001130">
    <property type="entry name" value="TatD-like"/>
</dbReference>
<dbReference type="CDD" id="cd01310">
    <property type="entry name" value="TatD_DNAse"/>
    <property type="match status" value="1"/>
</dbReference>
<dbReference type="GO" id="GO:0046872">
    <property type="term" value="F:metal ion binding"/>
    <property type="evidence" value="ECO:0007669"/>
    <property type="project" value="UniProtKB-KW"/>
</dbReference>
<gene>
    <name evidence="5" type="ORF">MSL71_32820</name>
</gene>
<feature type="binding site" evidence="4">
    <location>
        <position position="9"/>
    </location>
    <ligand>
        <name>a divalent metal cation</name>
        <dbReference type="ChEBI" id="CHEBI:60240"/>
        <label>1</label>
    </ligand>
</feature>
<dbReference type="SUPFAM" id="SSF51556">
    <property type="entry name" value="Metallo-dependent hydrolases"/>
    <property type="match status" value="1"/>
</dbReference>
<dbReference type="FunFam" id="3.20.20.140:FF:000005">
    <property type="entry name" value="TatD family hydrolase"/>
    <property type="match status" value="1"/>
</dbReference>
<dbReference type="AlphaFoldDB" id="A0A4U8YPB6"/>
<keyword evidence="6" id="KW-1185">Reference proteome</keyword>
<dbReference type="PROSITE" id="PS01091">
    <property type="entry name" value="TATD_3"/>
    <property type="match status" value="1"/>
</dbReference>
<feature type="binding site" evidence="4">
    <location>
        <position position="130"/>
    </location>
    <ligand>
        <name>a divalent metal cation</name>
        <dbReference type="ChEBI" id="CHEBI:60240"/>
        <label>2</label>
    </ligand>
</feature>
<feature type="binding site" evidence="4">
    <location>
        <position position="155"/>
    </location>
    <ligand>
        <name>a divalent metal cation</name>
        <dbReference type="ChEBI" id="CHEBI:60240"/>
        <label>2</label>
    </ligand>
</feature>
<dbReference type="Pfam" id="PF01026">
    <property type="entry name" value="TatD_DNase"/>
    <property type="match status" value="1"/>
</dbReference>
<dbReference type="EMBL" id="CAADHO010000006">
    <property type="protein sequence ID" value="VFQ45621.1"/>
    <property type="molecule type" value="Genomic_DNA"/>
</dbReference>
<evidence type="ECO:0000256" key="4">
    <source>
        <dbReference type="PIRSR" id="PIRSR005902-1"/>
    </source>
</evidence>
<organism evidence="5 6">
    <name type="scientific">Desulfoluna butyratoxydans</name>
    <dbReference type="NCBI Taxonomy" id="231438"/>
    <lineage>
        <taxon>Bacteria</taxon>
        <taxon>Pseudomonadati</taxon>
        <taxon>Thermodesulfobacteriota</taxon>
        <taxon>Desulfobacteria</taxon>
        <taxon>Desulfobacterales</taxon>
        <taxon>Desulfolunaceae</taxon>
        <taxon>Desulfoluna</taxon>
    </lineage>
</organism>
<feature type="binding site" evidence="4">
    <location>
        <position position="11"/>
    </location>
    <ligand>
        <name>a divalent metal cation</name>
        <dbReference type="ChEBI" id="CHEBI:60240"/>
        <label>1</label>
    </ligand>
</feature>
<keyword evidence="2 4" id="KW-0479">Metal-binding</keyword>
<accession>A0A4U8YPB6</accession>
<evidence type="ECO:0000256" key="2">
    <source>
        <dbReference type="ARBA" id="ARBA00022723"/>
    </source>
</evidence>
<dbReference type="Gene3D" id="3.20.20.140">
    <property type="entry name" value="Metal-dependent hydrolases"/>
    <property type="match status" value="1"/>
</dbReference>
<evidence type="ECO:0000256" key="1">
    <source>
        <dbReference type="ARBA" id="ARBA00009275"/>
    </source>
</evidence>
<evidence type="ECO:0000313" key="6">
    <source>
        <dbReference type="Proteomes" id="UP000507962"/>
    </source>
</evidence>
<dbReference type="Proteomes" id="UP000507962">
    <property type="component" value="Unassembled WGS sequence"/>
</dbReference>
<dbReference type="GO" id="GO:0016788">
    <property type="term" value="F:hydrolase activity, acting on ester bonds"/>
    <property type="evidence" value="ECO:0007669"/>
    <property type="project" value="InterPro"/>
</dbReference>
<dbReference type="PANTHER" id="PTHR47176:SF1">
    <property type="entry name" value="OS04G0577500 PROTEIN"/>
    <property type="match status" value="1"/>
</dbReference>